<dbReference type="Pfam" id="PF01285">
    <property type="entry name" value="TEA"/>
    <property type="match status" value="1"/>
</dbReference>
<sequence>MEDPRNILPSGYTSQQLQLDDSSGLSRLKEPLSDSAGNAQLHDLASGSSYHDNKRHHMRGQERSMYSMPTLPSQPLRLPAGSTLELRKRHNRQQRFNRHSNRNPIVDSPQYQAYRARANRDGSTQGDSKWPVVLEDAFLDALLAIPYMGRRKFSFRGKPHGRNELIKEYLWIAYKNTLPPGQRPDPTMMRTRKQVSSHIQVLKGFLTPHPALYQRLFPPNKGPKNGFEDSFKKDPTLIALSQGRLPSKRRDQYDALNQIILSNHHPMKPAAFWLLMTPFAVPNERNGVMKTEQDLRRDGLVLHRYSGLSSSKPRGSLESILHWRQKFPHLAQLHSINDLNCDIIHMDVSLDLMKTHAPDNSELLTRMEVSIPGKDFAGSNWQSVTSLIKPADLYGDPARDPVLEGTALPMTVLGMSDSETRIKVAIPAETWAYTFTQLMNLHFEIEKKRLPQSYGGNGLSRPSNSIREYVDQISMYQELQSSAGERMPFIRRAILIWTFHKARIGEGNDTTWRYVDPAPPRHMCMSPPPHPHQDIPNLEHYNSWPESPLHLQQPNLLDSFVQGLATPPHTASLQSPFDTTGYTYPAQHYDMSNENISFVSHATVDSESTLVNEADPTNQIDNFLNNSAGINMGAYGDVSGHYYGHIPVNTVNANESFDADPAWANYSVPASTPWEQSEENKGLAWPDTSTHIEPSNKHAWNNDTQEEKQTQSTWNGDDIDVNGVNVDGRDNMTGKHANEMPWSDVVMSSSPNKQSGNGYIESNIESKLLPWIEQATAEEEAQAQARRNAVDYGNGVEAVDVSAGVGADIGVDVSSVEVQMEEEITAEDVSEREDTIAKEEHFEHHDHDTYRDHLVHHGHHQHEQLEQLEQAEWPRNDEINGVEVGVNIGHSNGYGFEHLEESVSVKS</sequence>
<dbReference type="AlphaFoldDB" id="A0A4Z1EM69"/>
<dbReference type="GO" id="GO:0005667">
    <property type="term" value="C:transcription regulator complex"/>
    <property type="evidence" value="ECO:0007669"/>
    <property type="project" value="TreeGrafter"/>
</dbReference>
<feature type="compositionally biased region" description="Polar residues" evidence="7">
    <location>
        <begin position="11"/>
        <end position="25"/>
    </location>
</feature>
<proteinExistence type="inferred from homology"/>
<dbReference type="Proteomes" id="UP000297777">
    <property type="component" value="Unassembled WGS sequence"/>
</dbReference>
<keyword evidence="5" id="KW-0539">Nucleus</keyword>
<dbReference type="GO" id="GO:0000978">
    <property type="term" value="F:RNA polymerase II cis-regulatory region sequence-specific DNA binding"/>
    <property type="evidence" value="ECO:0007669"/>
    <property type="project" value="TreeGrafter"/>
</dbReference>
<evidence type="ECO:0000256" key="7">
    <source>
        <dbReference type="SAM" id="MobiDB-lite"/>
    </source>
</evidence>
<organism evidence="9 10">
    <name type="scientific">Botrytis tulipae</name>
    <dbReference type="NCBI Taxonomy" id="87230"/>
    <lineage>
        <taxon>Eukaryota</taxon>
        <taxon>Fungi</taxon>
        <taxon>Dikarya</taxon>
        <taxon>Ascomycota</taxon>
        <taxon>Pezizomycotina</taxon>
        <taxon>Leotiomycetes</taxon>
        <taxon>Helotiales</taxon>
        <taxon>Sclerotiniaceae</taxon>
        <taxon>Botrytis</taxon>
    </lineage>
</organism>
<comment type="caution">
    <text evidence="9">The sequence shown here is derived from an EMBL/GenBank/DDBJ whole genome shotgun (WGS) entry which is preliminary data.</text>
</comment>
<feature type="region of interest" description="Disordered" evidence="7">
    <location>
        <begin position="1"/>
        <end position="78"/>
    </location>
</feature>
<dbReference type="OrthoDB" id="10006572at2759"/>
<feature type="region of interest" description="Disordered" evidence="7">
    <location>
        <begin position="688"/>
        <end position="737"/>
    </location>
</feature>
<feature type="compositionally biased region" description="Basic and acidic residues" evidence="7">
    <location>
        <begin position="727"/>
        <end position="737"/>
    </location>
</feature>
<dbReference type="PANTHER" id="PTHR11834">
    <property type="entry name" value="TRANSCRIPTIONAL ENHANCER FACTOR TEF RELATED"/>
    <property type="match status" value="1"/>
</dbReference>
<dbReference type="GO" id="GO:0000981">
    <property type="term" value="F:DNA-binding transcription factor activity, RNA polymerase II-specific"/>
    <property type="evidence" value="ECO:0007669"/>
    <property type="project" value="TreeGrafter"/>
</dbReference>
<dbReference type="InterPro" id="IPR038096">
    <property type="entry name" value="TEA/ATTS_sf"/>
</dbReference>
<evidence type="ECO:0000256" key="6">
    <source>
        <dbReference type="PROSITE-ProRule" id="PRU00505"/>
    </source>
</evidence>
<keyword evidence="10" id="KW-1185">Reference proteome</keyword>
<evidence type="ECO:0000313" key="10">
    <source>
        <dbReference type="Proteomes" id="UP000297777"/>
    </source>
</evidence>
<reference evidence="9 10" key="1">
    <citation type="submission" date="2017-12" db="EMBL/GenBank/DDBJ databases">
        <title>Comparative genomics of Botrytis spp.</title>
        <authorList>
            <person name="Valero-Jimenez C.A."/>
            <person name="Tapia P."/>
            <person name="Veloso J."/>
            <person name="Silva-Moreno E."/>
            <person name="Staats M."/>
            <person name="Valdes J.H."/>
            <person name="Van Kan J.A.L."/>
        </authorList>
    </citation>
    <scope>NUCLEOTIDE SEQUENCE [LARGE SCALE GENOMIC DNA]</scope>
    <source>
        <strain evidence="9 10">Bt9001</strain>
    </source>
</reference>
<evidence type="ECO:0000256" key="2">
    <source>
        <dbReference type="ARBA" id="ARBA00008421"/>
    </source>
</evidence>
<comment type="similarity">
    <text evidence="2">Belongs to the TEC1 family.</text>
</comment>
<evidence type="ECO:0000256" key="5">
    <source>
        <dbReference type="ARBA" id="ARBA00023242"/>
    </source>
</evidence>
<dbReference type="PANTHER" id="PTHR11834:SF0">
    <property type="entry name" value="PROTEIN SCALLOPED"/>
    <property type="match status" value="1"/>
</dbReference>
<keyword evidence="3" id="KW-0805">Transcription regulation</keyword>
<feature type="DNA-binding region" description="TEA" evidence="6">
    <location>
        <begin position="123"/>
        <end position="209"/>
    </location>
</feature>
<name>A0A4Z1EM69_9HELO</name>
<dbReference type="InterPro" id="IPR050937">
    <property type="entry name" value="TEC1_TEAD_TF"/>
</dbReference>
<feature type="compositionally biased region" description="Polar residues" evidence="7">
    <location>
        <begin position="688"/>
        <end position="703"/>
    </location>
</feature>
<gene>
    <name evidence="9" type="ORF">BTUL_0101g00190</name>
</gene>
<feature type="compositionally biased region" description="Basic residues" evidence="7">
    <location>
        <begin position="91"/>
        <end position="101"/>
    </location>
</feature>
<evidence type="ECO:0000259" key="8">
    <source>
        <dbReference type="PROSITE" id="PS51088"/>
    </source>
</evidence>
<feature type="domain" description="TEA" evidence="8">
    <location>
        <begin position="123"/>
        <end position="209"/>
    </location>
</feature>
<dbReference type="SMART" id="SM00426">
    <property type="entry name" value="TEA"/>
    <property type="match status" value="1"/>
</dbReference>
<feature type="region of interest" description="Disordered" evidence="7">
    <location>
        <begin position="91"/>
        <end position="110"/>
    </location>
</feature>
<keyword evidence="4" id="KW-0804">Transcription</keyword>
<protein>
    <recommendedName>
        <fullName evidence="8">TEA domain-containing protein</fullName>
    </recommendedName>
</protein>
<dbReference type="EMBL" id="PQXH01000101">
    <property type="protein sequence ID" value="TGO11798.1"/>
    <property type="molecule type" value="Genomic_DNA"/>
</dbReference>
<accession>A0A4Z1EM69</accession>
<dbReference type="Gene3D" id="6.10.20.40">
    <property type="entry name" value="TEA/ATTS domain"/>
    <property type="match status" value="1"/>
</dbReference>
<evidence type="ECO:0000256" key="3">
    <source>
        <dbReference type="ARBA" id="ARBA00023015"/>
    </source>
</evidence>
<evidence type="ECO:0000256" key="4">
    <source>
        <dbReference type="ARBA" id="ARBA00023163"/>
    </source>
</evidence>
<dbReference type="PROSITE" id="PS51088">
    <property type="entry name" value="TEA_2"/>
    <property type="match status" value="1"/>
</dbReference>
<comment type="subcellular location">
    <subcellularLocation>
        <location evidence="1">Nucleus</location>
    </subcellularLocation>
</comment>
<evidence type="ECO:0000256" key="1">
    <source>
        <dbReference type="ARBA" id="ARBA00004123"/>
    </source>
</evidence>
<dbReference type="GO" id="GO:0005634">
    <property type="term" value="C:nucleus"/>
    <property type="evidence" value="ECO:0007669"/>
    <property type="project" value="UniProtKB-SubCell"/>
</dbReference>
<evidence type="ECO:0000313" key="9">
    <source>
        <dbReference type="EMBL" id="TGO11798.1"/>
    </source>
</evidence>
<dbReference type="InterPro" id="IPR000818">
    <property type="entry name" value="TEA/ATTS_dom"/>
</dbReference>